<feature type="domain" description="CHAT" evidence="3">
    <location>
        <begin position="1492"/>
        <end position="1803"/>
    </location>
</feature>
<protein>
    <submittedName>
        <fullName evidence="4">Tetratricopeptide repeat protein 28</fullName>
    </submittedName>
</protein>
<dbReference type="PANTHER" id="PTHR10098">
    <property type="entry name" value="RAPSYN-RELATED"/>
    <property type="match status" value="1"/>
</dbReference>
<comment type="caution">
    <text evidence="4">The sequence shown here is derived from an EMBL/GenBank/DDBJ whole genome shotgun (WGS) entry which is preliminary data.</text>
</comment>
<feature type="region of interest" description="Disordered" evidence="2">
    <location>
        <begin position="67"/>
        <end position="96"/>
    </location>
</feature>
<dbReference type="Proteomes" id="UP000198287">
    <property type="component" value="Unassembled WGS sequence"/>
</dbReference>
<dbReference type="FunFam" id="1.25.40.10:FF:000416">
    <property type="entry name" value="Tetratricopeptide repeat protein 28"/>
    <property type="match status" value="1"/>
</dbReference>
<dbReference type="OrthoDB" id="626167at2759"/>
<feature type="region of interest" description="Disordered" evidence="2">
    <location>
        <begin position="1468"/>
        <end position="1489"/>
    </location>
</feature>
<evidence type="ECO:0000259" key="3">
    <source>
        <dbReference type="Pfam" id="PF12770"/>
    </source>
</evidence>
<dbReference type="EMBL" id="LNIX01000006">
    <property type="protein sequence ID" value="OXA53099.1"/>
    <property type="molecule type" value="Genomic_DNA"/>
</dbReference>
<sequence>MSTHYTSTSKQTNVQMLVRSKCYRKPYALISPAHFKHSLLVLYLLKYIKILKLEEIEIKLVRRHVDSEVGSGPSSSAMSRSLISNPQSSSSSSAPTSRRKMFLEIVRQSNVACQNGDFSAAVALYSDALKIDPSNHILYSNRSAALIKMGQFVRALDDAMKAKDLNPKWPKAYYRQGVALQCLGKHSDGLAAFSAGLAEDPKSSQLLSGLMECAIKSPLKAKLEPTFEQLASMKLVQSPFVVISVIGQELLASSQYAAAVVVLESALKIGTANAKLKGSVYSALSSAFWTLNSLDKAINYMQQDLAVAKSLGDVPGECRAHGNLGSAYFSQSNFKDALTSHRYQLVLAMKCKDTQAATSALTSLGHVYTSIGDYSNALASHKQCVQLVKQMGDLLQEAREIGNVGAVYMVMGEFSNAIDCHTEHLRIAKHQLKNKSEEARAYSNLGSSYHYRRNYDQAITFHNHVLKIAQELGDKNIEARAYAGLGHAARCKGDYSSAKMWHAKQLDIALATKDKVNEGRACSNLGIVFQLLGDHDAALKLHQSHLSISSSLHDRTGMGRAYGNIGNAYNAMQLYDQAIKYHKQELAISKEVNDRSSEASTHGNLAVGYQGMGMCGAALVHYHSHLNISRELKDTSGEACALLNLGNCHSSLGDFEEAIPFYETYLMLSQELNDVEGEAKACHFLGFAHYSLGNFKEAVRYYNQDLCLAKELQNTGGIARAYCNLGLTHLSVGNLEEALECQKYFLTVTHSTKDMQGKYRALGNIGNIMLKMRNENEAIKVFQKQVLLARTNGYKTLEASAYGALGSTHTLLRRFDLALGFHTQELTIVQEIGDTKGECRAHGNLGGVHMSLGNYTSAIGEAASASMHYNQAIKCYEEMLDRAKELKDSMTEAQSYGNLGICRINLGNYKEGATFFELQLAILDSLSSSTTKTTLLILAEKGRSYGNLGECCNALGDYEEAIRRHEKSLQISTKLNNLREQEKTYRSLGSACKSLRNTPAALVYFEKRLEIINHLLSECSSSESNNSGSDGTVIIDDELMRLKGAALSDFGLGYLDIRNFEQAIGCFQQQLSISKDVEDKEMEAEAVSLLGRVFQVMGKYAEALEYHQLALRISTELGSVGGKVRDYGNIGLVHESMGNFEEGLLYQEHHLNSAMQTDNNLAKSIAFSSIGRIHHALGNNIQAVANLQQGLQLVEMLDAKEEEAQIRHFLGLAFWRHGDLESAQAHLEKSSDLLETIRQNTYGSGSEYSLALFDQQIASYKALQRILVQMGRTDLTLLFAEKSRTLANSTLLSNKGEFVGNGDIPGDPLAMASLSSSLINSVDAIIQRVNRHRVAVLYFSISGGYLYSWLLIPERGIVKFNESCIGNDEGDTDGVTNMGTLLERYIEGTRTALGLDFNASESTNQCVGESAEGEADLWSQHLEELGDKLNQENDKTGFLRMVSRNHRFNCSSYSLSSLFSVGSATGSVKSASTSRAGSTRSRSRSSWQGPSCLRSLYQMLIAPFEEELSVLDQTCFKELVLVLETDLLLVPFPILRSCTNEDYLCEKFKIILAPSISSIRSGGRCKSKTETSIPLVVGNPTLSAAITEQWGWEDIPRAQHEANMISEILQCQPLTGVKATKESILNEICNAECIHLATHISWKLSAIVLSPPSGTSRSNNSGGNGGDSAKNHINSSSDGGGRDDNEELPPFSDYLLTAADILKLRLNAKLVVLSSCHTRDKMANADNVIALTKALLAAGALSVLVPLWPVPETASKIFFRALYSSLLQGSKVSHALTEAMLTVQHTKHFAHPANWAGYLLLGSDVQLSNKVTLTSQAMRELMKTPERSRDALRVSLHLVEKSLQRINNGQKNAMYTTQKSIENKVGNTTGWKDVLMSVGFRFEPASNGLPAAVFFPQCDIRYLGI</sequence>
<dbReference type="SMART" id="SM00028">
    <property type="entry name" value="TPR"/>
    <property type="match status" value="27"/>
</dbReference>
<dbReference type="PROSITE" id="PS50005">
    <property type="entry name" value="TPR"/>
    <property type="match status" value="5"/>
</dbReference>
<dbReference type="InterPro" id="IPR024983">
    <property type="entry name" value="CHAT_dom"/>
</dbReference>
<evidence type="ECO:0000313" key="5">
    <source>
        <dbReference type="Proteomes" id="UP000198287"/>
    </source>
</evidence>
<evidence type="ECO:0000313" key="4">
    <source>
        <dbReference type="EMBL" id="OXA53099.1"/>
    </source>
</evidence>
<feature type="compositionally biased region" description="Low complexity" evidence="2">
    <location>
        <begin position="68"/>
        <end position="96"/>
    </location>
</feature>
<dbReference type="STRING" id="158441.A0A226E6P1"/>
<accession>A0A226E6P1</accession>
<dbReference type="Pfam" id="PF13424">
    <property type="entry name" value="TPR_12"/>
    <property type="match status" value="6"/>
</dbReference>
<dbReference type="FunFam" id="1.25.40.10:FF:000040">
    <property type="entry name" value="Tetratricopeptide repeat domain 28"/>
    <property type="match status" value="1"/>
</dbReference>
<feature type="repeat" description="TPR" evidence="1">
    <location>
        <begin position="639"/>
        <end position="672"/>
    </location>
</feature>
<keyword evidence="5" id="KW-1185">Reference proteome</keyword>
<feature type="repeat" description="TPR" evidence="1">
    <location>
        <begin position="439"/>
        <end position="472"/>
    </location>
</feature>
<dbReference type="Pfam" id="PF12770">
    <property type="entry name" value="CHAT"/>
    <property type="match status" value="1"/>
</dbReference>
<dbReference type="InterPro" id="IPR011990">
    <property type="entry name" value="TPR-like_helical_dom_sf"/>
</dbReference>
<dbReference type="SUPFAM" id="SSF48452">
    <property type="entry name" value="TPR-like"/>
    <property type="match status" value="7"/>
</dbReference>
<dbReference type="OMA" id="FHAARID"/>
<proteinExistence type="predicted"/>
<dbReference type="Gene3D" id="1.25.40.10">
    <property type="entry name" value="Tetratricopeptide repeat domain"/>
    <property type="match status" value="7"/>
</dbReference>
<feature type="compositionally biased region" description="Low complexity" evidence="2">
    <location>
        <begin position="1470"/>
        <end position="1486"/>
    </location>
</feature>
<reference evidence="4 5" key="1">
    <citation type="submission" date="2015-12" db="EMBL/GenBank/DDBJ databases">
        <title>The genome of Folsomia candida.</title>
        <authorList>
            <person name="Faddeeva A."/>
            <person name="Derks M.F."/>
            <person name="Anvar Y."/>
            <person name="Smit S."/>
            <person name="Van Straalen N."/>
            <person name="Roelofs D."/>
        </authorList>
    </citation>
    <scope>NUCLEOTIDE SEQUENCE [LARGE SCALE GENOMIC DNA]</scope>
    <source>
        <strain evidence="4 5">VU population</strain>
        <tissue evidence="4">Whole body</tissue>
    </source>
</reference>
<dbReference type="Pfam" id="PF13181">
    <property type="entry name" value="TPR_8"/>
    <property type="match status" value="1"/>
</dbReference>
<feature type="repeat" description="TPR" evidence="1">
    <location>
        <begin position="1084"/>
        <end position="1117"/>
    </location>
</feature>
<dbReference type="Pfam" id="PF13176">
    <property type="entry name" value="TPR_7"/>
    <property type="match status" value="2"/>
</dbReference>
<keyword evidence="1" id="KW-0802">TPR repeat</keyword>
<dbReference type="PANTHER" id="PTHR10098:SF108">
    <property type="entry name" value="TETRATRICOPEPTIDE REPEAT PROTEIN 28"/>
    <property type="match status" value="1"/>
</dbReference>
<organism evidence="4 5">
    <name type="scientific">Folsomia candida</name>
    <name type="common">Springtail</name>
    <dbReference type="NCBI Taxonomy" id="158441"/>
    <lineage>
        <taxon>Eukaryota</taxon>
        <taxon>Metazoa</taxon>
        <taxon>Ecdysozoa</taxon>
        <taxon>Arthropoda</taxon>
        <taxon>Hexapoda</taxon>
        <taxon>Collembola</taxon>
        <taxon>Entomobryomorpha</taxon>
        <taxon>Isotomoidea</taxon>
        <taxon>Isotomidae</taxon>
        <taxon>Proisotominae</taxon>
        <taxon>Folsomia</taxon>
    </lineage>
</organism>
<evidence type="ECO:0000256" key="2">
    <source>
        <dbReference type="SAM" id="MobiDB-lite"/>
    </source>
</evidence>
<gene>
    <name evidence="4" type="ORF">Fcan01_12234</name>
</gene>
<dbReference type="InterPro" id="IPR019734">
    <property type="entry name" value="TPR_rpt"/>
</dbReference>
<feature type="repeat" description="TPR" evidence="1">
    <location>
        <begin position="942"/>
        <end position="975"/>
    </location>
</feature>
<name>A0A226E6P1_FOLCA</name>
<feature type="region of interest" description="Disordered" evidence="2">
    <location>
        <begin position="1653"/>
        <end position="1684"/>
    </location>
</feature>
<evidence type="ECO:0000256" key="1">
    <source>
        <dbReference type="PROSITE-ProRule" id="PRU00339"/>
    </source>
</evidence>
<feature type="repeat" description="TPR" evidence="1">
    <location>
        <begin position="358"/>
        <end position="391"/>
    </location>
</feature>